<protein>
    <submittedName>
        <fullName evidence="2">Uncharacterized protein</fullName>
    </submittedName>
</protein>
<dbReference type="Proteomes" id="UP000298179">
    <property type="component" value="Unassembled WGS sequence"/>
</dbReference>
<sequence>MELSDALLGALIGGGSAVSAQVISSVVSAMQQRKQLQLQRRQLEIAAANAFNERKIEAIVLIRDLLQGLSDGMEKPADVYRNIRPFWIYLAPETERLVAAAIHSRISGASGDGSELQSAVEALKVELIKLTEV</sequence>
<accession>A0A4Y8R723</accession>
<keyword evidence="3" id="KW-1185">Reference proteome</keyword>
<reference evidence="2 3" key="1">
    <citation type="submission" date="2019-03" db="EMBL/GenBank/DDBJ databases">
        <title>Jiella endophytica sp. nov., a novel endophytic bacterium isolated from root of Ficus microcarpa Linn. f.</title>
        <authorList>
            <person name="Tuo L."/>
        </authorList>
    </citation>
    <scope>NUCLEOTIDE SEQUENCE [LARGE SCALE GENOMIC DNA]</scope>
    <source>
        <strain evidence="2 3">CBS5Q-3</strain>
    </source>
</reference>
<evidence type="ECO:0000313" key="3">
    <source>
        <dbReference type="Proteomes" id="UP000298179"/>
    </source>
</evidence>
<dbReference type="RefSeq" id="WP_134764476.1">
    <property type="nucleotide sequence ID" value="NZ_SOZD01000023.1"/>
</dbReference>
<dbReference type="EMBL" id="SOZD01000023">
    <property type="protein sequence ID" value="TFF17190.1"/>
    <property type="molecule type" value="Genomic_DNA"/>
</dbReference>
<organism evidence="2 3">
    <name type="scientific">Jiella endophytica</name>
    <dbReference type="NCBI Taxonomy" id="2558362"/>
    <lineage>
        <taxon>Bacteria</taxon>
        <taxon>Pseudomonadati</taxon>
        <taxon>Pseudomonadota</taxon>
        <taxon>Alphaproteobacteria</taxon>
        <taxon>Hyphomicrobiales</taxon>
        <taxon>Aurantimonadaceae</taxon>
        <taxon>Jiella</taxon>
    </lineage>
</organism>
<evidence type="ECO:0000256" key="1">
    <source>
        <dbReference type="SAM" id="Coils"/>
    </source>
</evidence>
<feature type="coiled-coil region" evidence="1">
    <location>
        <begin position="26"/>
        <end position="53"/>
    </location>
</feature>
<comment type="caution">
    <text evidence="2">The sequence shown here is derived from an EMBL/GenBank/DDBJ whole genome shotgun (WGS) entry which is preliminary data.</text>
</comment>
<keyword evidence="1" id="KW-0175">Coiled coil</keyword>
<gene>
    <name evidence="2" type="ORF">E3C22_24295</name>
</gene>
<proteinExistence type="predicted"/>
<dbReference type="AlphaFoldDB" id="A0A4Y8R723"/>
<evidence type="ECO:0000313" key="2">
    <source>
        <dbReference type="EMBL" id="TFF17190.1"/>
    </source>
</evidence>
<name>A0A4Y8R723_9HYPH</name>